<keyword evidence="6" id="KW-1185">Reference proteome</keyword>
<evidence type="ECO:0008006" key="7">
    <source>
        <dbReference type="Google" id="ProtNLM"/>
    </source>
</evidence>
<comment type="caution">
    <text evidence="5">The sequence shown here is derived from an EMBL/GenBank/DDBJ whole genome shotgun (WGS) entry which is preliminary data.</text>
</comment>
<dbReference type="PANTHER" id="PTHR10763">
    <property type="entry name" value="CELL DIVISION CONTROL PROTEIN 6-RELATED"/>
    <property type="match status" value="1"/>
</dbReference>
<dbReference type="Gene3D" id="1.10.8.60">
    <property type="match status" value="1"/>
</dbReference>
<dbReference type="OrthoDB" id="1926878at2759"/>
<dbReference type="SUPFAM" id="SSF46785">
    <property type="entry name" value="Winged helix' DNA-binding domain"/>
    <property type="match status" value="1"/>
</dbReference>
<dbReference type="InterPro" id="IPR054425">
    <property type="entry name" value="Cdc6_ORC1-like_ATPase_lid"/>
</dbReference>
<dbReference type="GO" id="GO:0003688">
    <property type="term" value="F:DNA replication origin binding"/>
    <property type="evidence" value="ECO:0007669"/>
    <property type="project" value="TreeGrafter"/>
</dbReference>
<dbReference type="Pfam" id="PF22606">
    <property type="entry name" value="Cdc6-ORC-like_ATPase_lid"/>
    <property type="match status" value="1"/>
</dbReference>
<evidence type="ECO:0000259" key="3">
    <source>
        <dbReference type="Pfam" id="PF09079"/>
    </source>
</evidence>
<name>A0A9D5D3U3_9LILI</name>
<dbReference type="Proteomes" id="UP001085076">
    <property type="component" value="Miscellaneous, Linkage group lg01"/>
</dbReference>
<dbReference type="InterPro" id="IPR015163">
    <property type="entry name" value="Cdc6_C"/>
</dbReference>
<evidence type="ECO:0000259" key="4">
    <source>
        <dbReference type="Pfam" id="PF22606"/>
    </source>
</evidence>
<dbReference type="PANTHER" id="PTHR10763:SF26">
    <property type="entry name" value="CELL DIVISION CONTROL PROTEIN 6 HOMOLOG"/>
    <property type="match status" value="1"/>
</dbReference>
<dbReference type="AlphaFoldDB" id="A0A9D5D3U3"/>
<feature type="domain" description="Cdc6 C-terminal" evidence="3">
    <location>
        <begin position="292"/>
        <end position="353"/>
    </location>
</feature>
<dbReference type="SUPFAM" id="SSF52540">
    <property type="entry name" value="P-loop containing nucleoside triphosphate hydrolases"/>
    <property type="match status" value="1"/>
</dbReference>
<organism evidence="5 6">
    <name type="scientific">Dioscorea zingiberensis</name>
    <dbReference type="NCBI Taxonomy" id="325984"/>
    <lineage>
        <taxon>Eukaryota</taxon>
        <taxon>Viridiplantae</taxon>
        <taxon>Streptophyta</taxon>
        <taxon>Embryophyta</taxon>
        <taxon>Tracheophyta</taxon>
        <taxon>Spermatophyta</taxon>
        <taxon>Magnoliopsida</taxon>
        <taxon>Liliopsida</taxon>
        <taxon>Dioscoreales</taxon>
        <taxon>Dioscoreaceae</taxon>
        <taxon>Dioscorea</taxon>
    </lineage>
</organism>
<evidence type="ECO:0000313" key="5">
    <source>
        <dbReference type="EMBL" id="KAJ0984099.1"/>
    </source>
</evidence>
<dbReference type="EMBL" id="JAGGNH010000001">
    <property type="protein sequence ID" value="KAJ0984099.1"/>
    <property type="molecule type" value="Genomic_DNA"/>
</dbReference>
<dbReference type="GO" id="GO:0006270">
    <property type="term" value="P:DNA replication initiation"/>
    <property type="evidence" value="ECO:0007669"/>
    <property type="project" value="TreeGrafter"/>
</dbReference>
<proteinExistence type="predicted"/>
<dbReference type="Pfam" id="PF09079">
    <property type="entry name" value="WHD_Cdc6"/>
    <property type="match status" value="1"/>
</dbReference>
<reference evidence="5" key="2">
    <citation type="journal article" date="2022" name="Hortic Res">
        <title>The genome of Dioscorea zingiberensis sheds light on the biosynthesis, origin and evolution of the medicinally important diosgenin saponins.</title>
        <authorList>
            <person name="Li Y."/>
            <person name="Tan C."/>
            <person name="Li Z."/>
            <person name="Guo J."/>
            <person name="Li S."/>
            <person name="Chen X."/>
            <person name="Wang C."/>
            <person name="Dai X."/>
            <person name="Yang H."/>
            <person name="Song W."/>
            <person name="Hou L."/>
            <person name="Xu J."/>
            <person name="Tong Z."/>
            <person name="Xu A."/>
            <person name="Yuan X."/>
            <person name="Wang W."/>
            <person name="Yang Q."/>
            <person name="Chen L."/>
            <person name="Sun Z."/>
            <person name="Wang K."/>
            <person name="Pan B."/>
            <person name="Chen J."/>
            <person name="Bao Y."/>
            <person name="Liu F."/>
            <person name="Qi X."/>
            <person name="Gang D.R."/>
            <person name="Wen J."/>
            <person name="Li J."/>
        </authorList>
    </citation>
    <scope>NUCLEOTIDE SEQUENCE</scope>
    <source>
        <strain evidence="5">Dzin_1.0</strain>
    </source>
</reference>
<evidence type="ECO:0000256" key="1">
    <source>
        <dbReference type="ARBA" id="ARBA00022705"/>
    </source>
</evidence>
<accession>A0A9D5D3U3</accession>
<evidence type="ECO:0000256" key="2">
    <source>
        <dbReference type="SAM" id="MobiDB-lite"/>
    </source>
</evidence>
<dbReference type="FunFam" id="1.10.8.60:FF:000102">
    <property type="entry name" value="Cell division control protein"/>
    <property type="match status" value="1"/>
</dbReference>
<dbReference type="Gene3D" id="3.40.50.300">
    <property type="entry name" value="P-loop containing nucleotide triphosphate hydrolases"/>
    <property type="match status" value="1"/>
</dbReference>
<feature type="region of interest" description="Disordered" evidence="2">
    <location>
        <begin position="45"/>
        <end position="83"/>
    </location>
</feature>
<gene>
    <name evidence="5" type="ORF">J5N97_002455</name>
</gene>
<evidence type="ECO:0000313" key="6">
    <source>
        <dbReference type="Proteomes" id="UP001085076"/>
    </source>
</evidence>
<reference evidence="5" key="1">
    <citation type="submission" date="2021-03" db="EMBL/GenBank/DDBJ databases">
        <authorList>
            <person name="Li Z."/>
            <person name="Yang C."/>
        </authorList>
    </citation>
    <scope>NUCLEOTIDE SEQUENCE</scope>
    <source>
        <strain evidence="5">Dzin_1.0</strain>
        <tissue evidence="5">Leaf</tissue>
    </source>
</reference>
<keyword evidence="1" id="KW-0235">DNA replication</keyword>
<dbReference type="GO" id="GO:0033314">
    <property type="term" value="P:mitotic DNA replication checkpoint signaling"/>
    <property type="evidence" value="ECO:0007669"/>
    <property type="project" value="TreeGrafter"/>
</dbReference>
<feature type="domain" description="Cdc6/ORC1-like ATPase lid" evidence="4">
    <location>
        <begin position="194"/>
        <end position="251"/>
    </location>
</feature>
<sequence length="365" mass="40863">MSCGFSFADRNSLSTMPGSKVSNASSEAYFGSAVVDDPEIVGRCGGSSTIRKRSRSQSVKENAMKISPSPAKRRSPRRCSNGGVNTVNSNREVMEKFHPDLRNNACSPLQNLQKLYSQKRQLPSGKMMIIIVDEMDYLITKDRGVLHDLFMLSTLPYSRCILIGIANAINLADRFLPRLESLNCKPTVVTFCAYSKDQILKIIHQRLSVLGYDIFEAIALEFCARKVAAASGDMRRALNICRSAIEVFEAELKHATNKEEVNIVRFDHMEIALSRAFKPVKVDTIQSLPQHQQLNQSYSEFCKDNHIPAVGMHEFTIMCGALSDQGLLNVGRAKEVIQKKVTLKVDSSDVRFALKEIRFFNNCLE</sequence>
<dbReference type="InterPro" id="IPR050311">
    <property type="entry name" value="ORC1/CDC6"/>
</dbReference>
<dbReference type="GO" id="GO:0005634">
    <property type="term" value="C:nucleus"/>
    <property type="evidence" value="ECO:0007669"/>
    <property type="project" value="TreeGrafter"/>
</dbReference>
<dbReference type="InterPro" id="IPR027417">
    <property type="entry name" value="P-loop_NTPase"/>
</dbReference>
<protein>
    <recommendedName>
        <fullName evidence="7">Cell division control protein</fullName>
    </recommendedName>
</protein>
<dbReference type="InterPro" id="IPR036390">
    <property type="entry name" value="WH_DNA-bd_sf"/>
</dbReference>